<dbReference type="EMBL" id="JOJR01000530">
    <property type="protein sequence ID" value="RCN36744.1"/>
    <property type="molecule type" value="Genomic_DNA"/>
</dbReference>
<gene>
    <name evidence="2" type="ORF">ANCCAN_17379</name>
</gene>
<dbReference type="PANTHER" id="PTHR21679:SF6">
    <property type="entry name" value="DOMAIN OF UNKNOWN FUNCTION DB DOMAIN-CONTAINING PROTEIN"/>
    <property type="match status" value="1"/>
</dbReference>
<reference evidence="2 3" key="1">
    <citation type="submission" date="2014-10" db="EMBL/GenBank/DDBJ databases">
        <title>Draft genome of the hookworm Ancylostoma caninum.</title>
        <authorList>
            <person name="Mitreva M."/>
        </authorList>
    </citation>
    <scope>NUCLEOTIDE SEQUENCE [LARGE SCALE GENOMIC DNA]</scope>
    <source>
        <strain evidence="2 3">Baltimore</strain>
    </source>
</reference>
<dbReference type="Pfam" id="PF01682">
    <property type="entry name" value="DB"/>
    <property type="match status" value="1"/>
</dbReference>
<name>A0A368FX20_ANCCA</name>
<comment type="caution">
    <text evidence="2">The sequence shown here is derived from an EMBL/GenBank/DDBJ whole genome shotgun (WGS) entry which is preliminary data.</text>
</comment>
<accession>A0A368FX20</accession>
<sequence>MPALAQWWTFDRFTTLTHPASNLPRVIQLAAPQSQVAPVQYPTDASTLAPLIAPPRPTDINRNLAQQPADLAQPLPEYQQSGVQNAAAFSQPQTTPFQQSAAPAQQQQFYGVNANTAQQPTMTDIFGRPLFPAQGAQNPFQLPQQQQTSPLLNPFQPFAQQGSGAGAQSILDPFGLFNLAGMANLAQQGAYPQQQVNNYQGQQQQYQAYQNQQTVYGPQNIQQTTPQQANGMNQHYQTNQAQVPQQYAQNQVAVAPAHSQSIDSAPINVHKYADGKGPAPANLPLQCPRQPGWAPCISKQQANERFGNCCARLGEGCTPLCNYDAPLSTMQLAVLTGRCPLNKMADIMVCASGYEDATACCEAYNVFEPGYEQCRPYCNPAAGLPQGGLLSEKYKCLVKLSAIQQCFYVSQKP</sequence>
<evidence type="ECO:0000313" key="3">
    <source>
        <dbReference type="Proteomes" id="UP000252519"/>
    </source>
</evidence>
<dbReference type="OrthoDB" id="5912719at2759"/>
<dbReference type="STRING" id="29170.A0A368FX20"/>
<keyword evidence="3" id="KW-1185">Reference proteome</keyword>
<feature type="domain" description="Domain of unknown function DB" evidence="1">
    <location>
        <begin position="309"/>
        <end position="407"/>
    </location>
</feature>
<dbReference type="PANTHER" id="PTHR21679">
    <property type="entry name" value="DOMAIN OF UNKNOWN FUNCTION DB DOMAIN-CONTAINING PROTEIN-RELATED"/>
    <property type="match status" value="1"/>
</dbReference>
<dbReference type="InterPro" id="IPR002602">
    <property type="entry name" value="DB"/>
</dbReference>
<evidence type="ECO:0000313" key="2">
    <source>
        <dbReference type="EMBL" id="RCN36744.1"/>
    </source>
</evidence>
<evidence type="ECO:0000259" key="1">
    <source>
        <dbReference type="Pfam" id="PF01682"/>
    </source>
</evidence>
<proteinExistence type="predicted"/>
<dbReference type="Proteomes" id="UP000252519">
    <property type="component" value="Unassembled WGS sequence"/>
</dbReference>
<dbReference type="AlphaFoldDB" id="A0A368FX20"/>
<protein>
    <submittedName>
        <fullName evidence="2">DB module</fullName>
    </submittedName>
</protein>
<organism evidence="2 3">
    <name type="scientific">Ancylostoma caninum</name>
    <name type="common">Dog hookworm</name>
    <dbReference type="NCBI Taxonomy" id="29170"/>
    <lineage>
        <taxon>Eukaryota</taxon>
        <taxon>Metazoa</taxon>
        <taxon>Ecdysozoa</taxon>
        <taxon>Nematoda</taxon>
        <taxon>Chromadorea</taxon>
        <taxon>Rhabditida</taxon>
        <taxon>Rhabditina</taxon>
        <taxon>Rhabditomorpha</taxon>
        <taxon>Strongyloidea</taxon>
        <taxon>Ancylostomatidae</taxon>
        <taxon>Ancylostomatinae</taxon>
        <taxon>Ancylostoma</taxon>
    </lineage>
</organism>